<evidence type="ECO:0000313" key="2">
    <source>
        <dbReference type="WBParaSite" id="PS1159_v2.g4672.t1"/>
    </source>
</evidence>
<sequence length="333" mass="37672">MPKYGLISRIGQGAQGVLVKARTIESGEIVAIKRIHLKSNPKSQIEIIREISCLQNCNHENIVKLHDYFFTDTTASLVFEFIESTLKLIITDIRRPQNDALLCHYFLQLFSGIAYLHHLNIMHRDIKPENILVTANNQIKIADFGLACLYVPKSTKTYSHQVVTRWYRAPELLFGSITYNLKIDLWASGCVLAEFINGSPLFMGCNDIDQLVNVLSVLGTPDEKSWPKWKSLPDAKKVLFNESNPKVNWLEIVPTASPPIRDLITKLIQLNPDDRPTAIECVKFLEAIPKSSTDKVAYQPPITSSKQNEDLTEISFAKELEIDSIISNLHEIT</sequence>
<accession>A0AC35GFU1</accession>
<organism evidence="1 2">
    <name type="scientific">Panagrolaimus sp. PS1159</name>
    <dbReference type="NCBI Taxonomy" id="55785"/>
    <lineage>
        <taxon>Eukaryota</taxon>
        <taxon>Metazoa</taxon>
        <taxon>Ecdysozoa</taxon>
        <taxon>Nematoda</taxon>
        <taxon>Chromadorea</taxon>
        <taxon>Rhabditida</taxon>
        <taxon>Tylenchina</taxon>
        <taxon>Panagrolaimomorpha</taxon>
        <taxon>Panagrolaimoidea</taxon>
        <taxon>Panagrolaimidae</taxon>
        <taxon>Panagrolaimus</taxon>
    </lineage>
</organism>
<reference evidence="2" key="1">
    <citation type="submission" date="2022-11" db="UniProtKB">
        <authorList>
            <consortium name="WormBaseParasite"/>
        </authorList>
    </citation>
    <scope>IDENTIFICATION</scope>
</reference>
<name>A0AC35GFU1_9BILA</name>
<dbReference type="WBParaSite" id="PS1159_v2.g4672.t1">
    <property type="protein sequence ID" value="PS1159_v2.g4672.t1"/>
    <property type="gene ID" value="PS1159_v2.g4672"/>
</dbReference>
<evidence type="ECO:0000313" key="1">
    <source>
        <dbReference type="Proteomes" id="UP000887580"/>
    </source>
</evidence>
<protein>
    <submittedName>
        <fullName evidence="2">Protein kinase domain-containing protein</fullName>
    </submittedName>
</protein>
<dbReference type="Proteomes" id="UP000887580">
    <property type="component" value="Unplaced"/>
</dbReference>
<proteinExistence type="predicted"/>